<sequence>MEPFKVSLSNDAVVTGLAYLPSRQEPSSPLAVPLILAIHGGTYNASYFFADDQHSALPLASALQLPFLAINRPGYKDSTPIPTVPEDSSYFQEVGKYLHHEILPALWKRYASDVGASCFVLMTHSLGSPGAIVAAALNAESNLYPLAGLIMSGFGSELEKGPGFYAQLEMLKSKPATINFPVEFKDPIMLGTPEEGMADLSIYKQTAALQSETPGDEISDALTQWLDYWTKYAAKVTVPVMYGLAESDHLWSVSEQYVRNFVTAFEKSPRVESGIILGSAHCSELCKVGRGWYTRSFGFAMECAVAKELKRF</sequence>
<gene>
    <name evidence="1" type="ORF">HETSPECPRED_004778</name>
</gene>
<evidence type="ECO:0000313" key="1">
    <source>
        <dbReference type="EMBL" id="CAF9904758.1"/>
    </source>
</evidence>
<dbReference type="OrthoDB" id="5371334at2759"/>
<organism evidence="1 2">
    <name type="scientific">Heterodermia speciosa</name>
    <dbReference type="NCBI Taxonomy" id="116794"/>
    <lineage>
        <taxon>Eukaryota</taxon>
        <taxon>Fungi</taxon>
        <taxon>Dikarya</taxon>
        <taxon>Ascomycota</taxon>
        <taxon>Pezizomycotina</taxon>
        <taxon>Lecanoromycetes</taxon>
        <taxon>OSLEUM clade</taxon>
        <taxon>Lecanoromycetidae</taxon>
        <taxon>Caliciales</taxon>
        <taxon>Physciaceae</taxon>
        <taxon>Heterodermia</taxon>
    </lineage>
</organism>
<dbReference type="EMBL" id="CAJPDS010000003">
    <property type="protein sequence ID" value="CAF9904758.1"/>
    <property type="molecule type" value="Genomic_DNA"/>
</dbReference>
<dbReference type="AlphaFoldDB" id="A0A8H3EGE3"/>
<name>A0A8H3EGE3_9LECA</name>
<dbReference type="Gene3D" id="3.40.50.1820">
    <property type="entry name" value="alpha/beta hydrolase"/>
    <property type="match status" value="1"/>
</dbReference>
<dbReference type="Proteomes" id="UP000664521">
    <property type="component" value="Unassembled WGS sequence"/>
</dbReference>
<reference evidence="1" key="1">
    <citation type="submission" date="2021-03" db="EMBL/GenBank/DDBJ databases">
        <authorList>
            <person name="Tagirdzhanova G."/>
        </authorList>
    </citation>
    <scope>NUCLEOTIDE SEQUENCE</scope>
</reference>
<dbReference type="InterPro" id="IPR029058">
    <property type="entry name" value="AB_hydrolase_fold"/>
</dbReference>
<dbReference type="SUPFAM" id="SSF53474">
    <property type="entry name" value="alpha/beta-Hydrolases"/>
    <property type="match status" value="1"/>
</dbReference>
<proteinExistence type="predicted"/>
<comment type="caution">
    <text evidence="1">The sequence shown here is derived from an EMBL/GenBank/DDBJ whole genome shotgun (WGS) entry which is preliminary data.</text>
</comment>
<keyword evidence="2" id="KW-1185">Reference proteome</keyword>
<evidence type="ECO:0008006" key="3">
    <source>
        <dbReference type="Google" id="ProtNLM"/>
    </source>
</evidence>
<accession>A0A8H3EGE3</accession>
<protein>
    <recommendedName>
        <fullName evidence="3">AB hydrolase-1 domain-containing protein</fullName>
    </recommendedName>
</protein>
<evidence type="ECO:0000313" key="2">
    <source>
        <dbReference type="Proteomes" id="UP000664521"/>
    </source>
</evidence>